<feature type="transmembrane region" description="Helical" evidence="2">
    <location>
        <begin position="20"/>
        <end position="42"/>
    </location>
</feature>
<keyword evidence="2" id="KW-0812">Transmembrane</keyword>
<feature type="compositionally biased region" description="Polar residues" evidence="1">
    <location>
        <begin position="567"/>
        <end position="597"/>
    </location>
</feature>
<proteinExistence type="predicted"/>
<dbReference type="AlphaFoldDB" id="A0AA38RQC8"/>
<keyword evidence="4" id="KW-1185">Reference proteome</keyword>
<dbReference type="Proteomes" id="UP001174694">
    <property type="component" value="Unassembled WGS sequence"/>
</dbReference>
<feature type="region of interest" description="Disordered" evidence="1">
    <location>
        <begin position="567"/>
        <end position="619"/>
    </location>
</feature>
<protein>
    <submittedName>
        <fullName evidence="3">Modin</fullName>
    </submittedName>
</protein>
<organism evidence="3 4">
    <name type="scientific">Pleurostoma richardsiae</name>
    <dbReference type="NCBI Taxonomy" id="41990"/>
    <lineage>
        <taxon>Eukaryota</taxon>
        <taxon>Fungi</taxon>
        <taxon>Dikarya</taxon>
        <taxon>Ascomycota</taxon>
        <taxon>Pezizomycotina</taxon>
        <taxon>Sordariomycetes</taxon>
        <taxon>Sordariomycetidae</taxon>
        <taxon>Calosphaeriales</taxon>
        <taxon>Pleurostomataceae</taxon>
        <taxon>Pleurostoma</taxon>
    </lineage>
</organism>
<accession>A0AA38RQC8</accession>
<evidence type="ECO:0000256" key="2">
    <source>
        <dbReference type="SAM" id="Phobius"/>
    </source>
</evidence>
<feature type="compositionally biased region" description="Basic and acidic residues" evidence="1">
    <location>
        <begin position="501"/>
        <end position="517"/>
    </location>
</feature>
<sequence length="679" mass="76456">MADNSTSSGSGNYNGNGNDTVSNVVAIVALVISVIAFMATILQVLQQYYASAAGYSNCGEKVMGEWHRTKRRIFRWDEFRFEVQFEAPVIFVCPPNNKSGPIAGKSILFINGTEESLVETRTLLPREDAKQKANASPEDRIHTADNERATWVTLLSALQSMEKDSRDWQQREFNHQPPHKPLASWDMHTLAAALQPKLRSWDTMPSNVKKPYATTAMCHMIEIAAMLGLHWKEFDRSRDKYHAEGNGFTLTGQSVADLGIMFTFQIHGKSKFEENRVIPVDEVKEFAFGFVSTIFRDNTDKRRLEFPNEEPKDMSVLQLGSSNEIAETLTLLSCNTTTSNYFRDDRKKQGHIFPIAFEILGMLSQTLHIPSSCYRMLPNPTKYGWNKKSFSLRKLLLEYNRFMMNDDLVTVQNGHTSLLQNWGGNVAEAIRARGSEHEFPLSLLDTLHEALDNCDAYLRTKVNRELVVLVLREHLQEVLRLLNERDAFEEPHANSGTDDSGSSKDGDGGTERPRTTFEDLDSASPEEKQAKFMDIYFAVVLPHVVRNSAEVLKKRKSTFYVQHSHNVSNASSSGNLHADAANSNNGAAPHSGSNNLAATPPHHPPLVQIQKPAAADDPAGVHARLRRMETGLHDEKTTNIWCTLVFRMLCWLLLHDFHKKDVQISKSELLGSRLPVYIS</sequence>
<gene>
    <name evidence="3" type="ORF">NKR23_g6016</name>
</gene>
<comment type="caution">
    <text evidence="3">The sequence shown here is derived from an EMBL/GenBank/DDBJ whole genome shotgun (WGS) entry which is preliminary data.</text>
</comment>
<name>A0AA38RQC8_9PEZI</name>
<dbReference type="EMBL" id="JANBVO010000017">
    <property type="protein sequence ID" value="KAJ9144124.1"/>
    <property type="molecule type" value="Genomic_DNA"/>
</dbReference>
<evidence type="ECO:0000256" key="1">
    <source>
        <dbReference type="SAM" id="MobiDB-lite"/>
    </source>
</evidence>
<keyword evidence="2" id="KW-1133">Transmembrane helix</keyword>
<feature type="region of interest" description="Disordered" evidence="1">
    <location>
        <begin position="489"/>
        <end position="525"/>
    </location>
</feature>
<evidence type="ECO:0000313" key="4">
    <source>
        <dbReference type="Proteomes" id="UP001174694"/>
    </source>
</evidence>
<evidence type="ECO:0000313" key="3">
    <source>
        <dbReference type="EMBL" id="KAJ9144124.1"/>
    </source>
</evidence>
<reference evidence="3" key="1">
    <citation type="submission" date="2022-07" db="EMBL/GenBank/DDBJ databases">
        <title>Fungi with potential for degradation of polypropylene.</title>
        <authorList>
            <person name="Gostincar C."/>
        </authorList>
    </citation>
    <scope>NUCLEOTIDE SEQUENCE</scope>
    <source>
        <strain evidence="3">EXF-13308</strain>
    </source>
</reference>
<keyword evidence="2" id="KW-0472">Membrane</keyword>